<dbReference type="Gene3D" id="1.25.40.10">
    <property type="entry name" value="Tetratricopeptide repeat domain"/>
    <property type="match status" value="1"/>
</dbReference>
<keyword evidence="13" id="KW-1185">Reference proteome</keyword>
<protein>
    <recommendedName>
        <fullName evidence="11">Coatomer subunit epsilon</fullName>
    </recommendedName>
</protein>
<evidence type="ECO:0000256" key="3">
    <source>
        <dbReference type="ARBA" id="ARBA00008827"/>
    </source>
</evidence>
<keyword evidence="4 11" id="KW-0813">Transport</keyword>
<evidence type="ECO:0000256" key="8">
    <source>
        <dbReference type="ARBA" id="ARBA00023034"/>
    </source>
</evidence>
<sequence length="320" mass="34750">MDSSELYHVKQQFILGAYKPLISLALPPESSPDYVPTLVYQARAHLALNDPSAALSLLPTDSEDVTIKATSSLAHYIAAATPPSDENSEAAEAALEELRDLIVEIEGDDLEASERDKWLVRVLAGTAFARSGEVEEALETLGLNEDNRASVEAVALIVQIFLSINRPDLARREYEKCKKWAEDDLLLQLIESTINLVTGKEGYSDCNSFYTEQLANPSLSSTKLLTARGVTRLLRGEVSEAKSDLEEAISQGGADGETVAAYAVAATLRPSKKGEGDEWWSKLTQEFPNHPLVNDVSEKAGLFDEAAAKFNVPSLPTVTV</sequence>
<proteinExistence type="inferred from homology"/>
<gene>
    <name evidence="12" type="ORF">BJ322DRAFT_1088801</name>
</gene>
<dbReference type="OrthoDB" id="310217at2759"/>
<evidence type="ECO:0000256" key="10">
    <source>
        <dbReference type="ARBA" id="ARBA00023329"/>
    </source>
</evidence>
<dbReference type="InterPro" id="IPR011990">
    <property type="entry name" value="TPR-like_helical_dom_sf"/>
</dbReference>
<comment type="similarity">
    <text evidence="3 11">Belongs to the COPE family.</text>
</comment>
<evidence type="ECO:0000313" key="13">
    <source>
        <dbReference type="Proteomes" id="UP000736335"/>
    </source>
</evidence>
<comment type="subcellular location">
    <subcellularLocation>
        <location evidence="2">Cytoplasmic vesicle</location>
        <location evidence="2">COPI-coated vesicle membrane</location>
        <topology evidence="2">Peripheral membrane protein</topology>
        <orientation evidence="2">Cytoplasmic side</orientation>
    </subcellularLocation>
    <subcellularLocation>
        <location evidence="1">Golgi apparatus membrane</location>
        <topology evidence="1">Peripheral membrane protein</topology>
        <orientation evidence="1">Cytoplasmic side</orientation>
    </subcellularLocation>
</comment>
<dbReference type="InterPro" id="IPR006822">
    <property type="entry name" value="Coatomer_esu"/>
</dbReference>
<organism evidence="12 13">
    <name type="scientific">Thelephora terrestris</name>
    <dbReference type="NCBI Taxonomy" id="56493"/>
    <lineage>
        <taxon>Eukaryota</taxon>
        <taxon>Fungi</taxon>
        <taxon>Dikarya</taxon>
        <taxon>Basidiomycota</taxon>
        <taxon>Agaricomycotina</taxon>
        <taxon>Agaricomycetes</taxon>
        <taxon>Thelephorales</taxon>
        <taxon>Thelephoraceae</taxon>
        <taxon>Thelephora</taxon>
    </lineage>
</organism>
<evidence type="ECO:0000256" key="9">
    <source>
        <dbReference type="ARBA" id="ARBA00023136"/>
    </source>
</evidence>
<dbReference type="GO" id="GO:0006888">
    <property type="term" value="P:endoplasmic reticulum to Golgi vesicle-mediated transport"/>
    <property type="evidence" value="ECO:0007669"/>
    <property type="project" value="TreeGrafter"/>
</dbReference>
<evidence type="ECO:0000256" key="11">
    <source>
        <dbReference type="PIRNR" id="PIRNR016478"/>
    </source>
</evidence>
<dbReference type="GO" id="GO:0005198">
    <property type="term" value="F:structural molecule activity"/>
    <property type="evidence" value="ECO:0007669"/>
    <property type="project" value="UniProtKB-UniRule"/>
</dbReference>
<dbReference type="SUPFAM" id="SSF48452">
    <property type="entry name" value="TPR-like"/>
    <property type="match status" value="1"/>
</dbReference>
<dbReference type="PANTHER" id="PTHR10805:SF0">
    <property type="entry name" value="COATOMER SUBUNIT EPSILON"/>
    <property type="match status" value="1"/>
</dbReference>
<comment type="caution">
    <text evidence="12">The sequence shown here is derived from an EMBL/GenBank/DDBJ whole genome shotgun (WGS) entry which is preliminary data.</text>
</comment>
<evidence type="ECO:0000256" key="4">
    <source>
        <dbReference type="ARBA" id="ARBA00022448"/>
    </source>
</evidence>
<dbReference type="GO" id="GO:0030126">
    <property type="term" value="C:COPI vesicle coat"/>
    <property type="evidence" value="ECO:0007669"/>
    <property type="project" value="TreeGrafter"/>
</dbReference>
<keyword evidence="10 11" id="KW-0968">Cytoplasmic vesicle</keyword>
<name>A0A9P6H5Q4_9AGAM</name>
<evidence type="ECO:0000256" key="1">
    <source>
        <dbReference type="ARBA" id="ARBA00004255"/>
    </source>
</evidence>
<dbReference type="GO" id="GO:0015031">
    <property type="term" value="P:protein transport"/>
    <property type="evidence" value="ECO:0007669"/>
    <property type="project" value="UniProtKB-UniRule"/>
</dbReference>
<dbReference type="Pfam" id="PF04733">
    <property type="entry name" value="Coatomer_E"/>
    <property type="match status" value="1"/>
</dbReference>
<accession>A0A9P6H5Q4</accession>
<keyword evidence="6 11" id="KW-0931">ER-Golgi transport</keyword>
<reference evidence="12" key="2">
    <citation type="submission" date="2020-11" db="EMBL/GenBank/DDBJ databases">
        <authorList>
            <consortium name="DOE Joint Genome Institute"/>
            <person name="Kuo A."/>
            <person name="Miyauchi S."/>
            <person name="Kiss E."/>
            <person name="Drula E."/>
            <person name="Kohler A."/>
            <person name="Sanchez-Garcia M."/>
            <person name="Andreopoulos B."/>
            <person name="Barry K.W."/>
            <person name="Bonito G."/>
            <person name="Buee M."/>
            <person name="Carver A."/>
            <person name="Chen C."/>
            <person name="Cichocki N."/>
            <person name="Clum A."/>
            <person name="Culley D."/>
            <person name="Crous P.W."/>
            <person name="Fauchery L."/>
            <person name="Girlanda M."/>
            <person name="Hayes R."/>
            <person name="Keri Z."/>
            <person name="Labutti K."/>
            <person name="Lipzen A."/>
            <person name="Lombard V."/>
            <person name="Magnuson J."/>
            <person name="Maillard F."/>
            <person name="Morin E."/>
            <person name="Murat C."/>
            <person name="Nolan M."/>
            <person name="Ohm R."/>
            <person name="Pangilinan J."/>
            <person name="Pereira M."/>
            <person name="Perotto S."/>
            <person name="Peter M."/>
            <person name="Riley R."/>
            <person name="Sitrit Y."/>
            <person name="Stielow B."/>
            <person name="Szollosi G."/>
            <person name="Zifcakova L."/>
            <person name="Stursova M."/>
            <person name="Spatafora J.W."/>
            <person name="Tedersoo L."/>
            <person name="Vaario L.-M."/>
            <person name="Yamada A."/>
            <person name="Yan M."/>
            <person name="Wang P."/>
            <person name="Xu J."/>
            <person name="Bruns T."/>
            <person name="Baldrian P."/>
            <person name="Vilgalys R."/>
            <person name="Henrissat B."/>
            <person name="Grigoriev I.V."/>
            <person name="Hibbett D."/>
            <person name="Nagy L.G."/>
            <person name="Martin F.M."/>
        </authorList>
    </citation>
    <scope>NUCLEOTIDE SEQUENCE</scope>
    <source>
        <strain evidence="12">UH-Tt-Lm1</strain>
    </source>
</reference>
<evidence type="ECO:0000256" key="6">
    <source>
        <dbReference type="ARBA" id="ARBA00022892"/>
    </source>
</evidence>
<keyword evidence="9 11" id="KW-0472">Membrane</keyword>
<evidence type="ECO:0000313" key="12">
    <source>
        <dbReference type="EMBL" id="KAF9779151.1"/>
    </source>
</evidence>
<dbReference type="PANTHER" id="PTHR10805">
    <property type="entry name" value="COATOMER SUBUNIT EPSILON"/>
    <property type="match status" value="1"/>
</dbReference>
<keyword evidence="7 11" id="KW-0653">Protein transport</keyword>
<evidence type="ECO:0000256" key="5">
    <source>
        <dbReference type="ARBA" id="ARBA00022490"/>
    </source>
</evidence>
<dbReference type="GO" id="GO:0006890">
    <property type="term" value="P:retrograde vesicle-mediated transport, Golgi to endoplasmic reticulum"/>
    <property type="evidence" value="ECO:0007669"/>
    <property type="project" value="UniProtKB-UniRule"/>
</dbReference>
<dbReference type="AlphaFoldDB" id="A0A9P6H5Q4"/>
<dbReference type="Proteomes" id="UP000736335">
    <property type="component" value="Unassembled WGS sequence"/>
</dbReference>
<dbReference type="PIRSF" id="PIRSF016478">
    <property type="entry name" value="Coatomer_esu"/>
    <property type="match status" value="1"/>
</dbReference>
<dbReference type="GO" id="GO:0000139">
    <property type="term" value="C:Golgi membrane"/>
    <property type="evidence" value="ECO:0007669"/>
    <property type="project" value="UniProtKB-SubCell"/>
</dbReference>
<dbReference type="GO" id="GO:0006891">
    <property type="term" value="P:intra-Golgi vesicle-mediated transport"/>
    <property type="evidence" value="ECO:0007669"/>
    <property type="project" value="TreeGrafter"/>
</dbReference>
<reference evidence="12" key="1">
    <citation type="journal article" date="2020" name="Nat. Commun.">
        <title>Large-scale genome sequencing of mycorrhizal fungi provides insights into the early evolution of symbiotic traits.</title>
        <authorList>
            <person name="Miyauchi S."/>
            <person name="Kiss E."/>
            <person name="Kuo A."/>
            <person name="Drula E."/>
            <person name="Kohler A."/>
            <person name="Sanchez-Garcia M."/>
            <person name="Morin E."/>
            <person name="Andreopoulos B."/>
            <person name="Barry K.W."/>
            <person name="Bonito G."/>
            <person name="Buee M."/>
            <person name="Carver A."/>
            <person name="Chen C."/>
            <person name="Cichocki N."/>
            <person name="Clum A."/>
            <person name="Culley D."/>
            <person name="Crous P.W."/>
            <person name="Fauchery L."/>
            <person name="Girlanda M."/>
            <person name="Hayes R.D."/>
            <person name="Keri Z."/>
            <person name="LaButti K."/>
            <person name="Lipzen A."/>
            <person name="Lombard V."/>
            <person name="Magnuson J."/>
            <person name="Maillard F."/>
            <person name="Murat C."/>
            <person name="Nolan M."/>
            <person name="Ohm R.A."/>
            <person name="Pangilinan J."/>
            <person name="Pereira M.F."/>
            <person name="Perotto S."/>
            <person name="Peter M."/>
            <person name="Pfister S."/>
            <person name="Riley R."/>
            <person name="Sitrit Y."/>
            <person name="Stielow J.B."/>
            <person name="Szollosi G."/>
            <person name="Zifcakova L."/>
            <person name="Stursova M."/>
            <person name="Spatafora J.W."/>
            <person name="Tedersoo L."/>
            <person name="Vaario L.M."/>
            <person name="Yamada A."/>
            <person name="Yan M."/>
            <person name="Wang P."/>
            <person name="Xu J."/>
            <person name="Bruns T."/>
            <person name="Baldrian P."/>
            <person name="Vilgalys R."/>
            <person name="Dunand C."/>
            <person name="Henrissat B."/>
            <person name="Grigoriev I.V."/>
            <person name="Hibbett D."/>
            <person name="Nagy L.G."/>
            <person name="Martin F.M."/>
        </authorList>
    </citation>
    <scope>NUCLEOTIDE SEQUENCE</scope>
    <source>
        <strain evidence="12">UH-Tt-Lm1</strain>
    </source>
</reference>
<comment type="function">
    <text evidence="11">The coatomer is a cytosolic protein complex that binds to dilysine motifs and reversibly associates with Golgi non-clathrin-coated vesicles, which further mediate biosynthetic protein transport from the ER, via the Golgi up to the trans Golgi network. The coatomer complex is required for budding from Golgi membranes, and is essential for the retrograde Golgi-to-ER transport of dilysine-tagged proteins.</text>
</comment>
<keyword evidence="5 11" id="KW-0963">Cytoplasm</keyword>
<evidence type="ECO:0000256" key="7">
    <source>
        <dbReference type="ARBA" id="ARBA00022927"/>
    </source>
</evidence>
<dbReference type="EMBL" id="WIUZ02000020">
    <property type="protein sequence ID" value="KAF9779151.1"/>
    <property type="molecule type" value="Genomic_DNA"/>
</dbReference>
<keyword evidence="8 11" id="KW-0333">Golgi apparatus</keyword>
<evidence type="ECO:0000256" key="2">
    <source>
        <dbReference type="ARBA" id="ARBA00004347"/>
    </source>
</evidence>